<name>A0A6G9Y9C3_9NOCA</name>
<evidence type="ECO:0000313" key="2">
    <source>
        <dbReference type="Proteomes" id="UP000503540"/>
    </source>
</evidence>
<proteinExistence type="predicted"/>
<dbReference type="EMBL" id="CP046172">
    <property type="protein sequence ID" value="QIS09822.1"/>
    <property type="molecule type" value="Genomic_DNA"/>
</dbReference>
<dbReference type="RefSeq" id="WP_167472874.1">
    <property type="nucleotide sequence ID" value="NZ_CP046172.1"/>
</dbReference>
<dbReference type="KEGG" id="nah:F5544_09610"/>
<dbReference type="AlphaFoldDB" id="A0A6G9Y9C3"/>
<gene>
    <name evidence="1" type="ORF">F5544_09610</name>
</gene>
<reference evidence="1 2" key="1">
    <citation type="journal article" date="2019" name="ACS Chem. Biol.">
        <title>Identification and Mobilization of a Cryptic Antibiotic Biosynthesis Gene Locus from a Human-Pathogenic Nocardia Isolate.</title>
        <authorList>
            <person name="Herisse M."/>
            <person name="Ishida K."/>
            <person name="Porter J.L."/>
            <person name="Howden B."/>
            <person name="Hertweck C."/>
            <person name="Stinear T.P."/>
            <person name="Pidot S.J."/>
        </authorList>
    </citation>
    <scope>NUCLEOTIDE SEQUENCE [LARGE SCALE GENOMIC DNA]</scope>
    <source>
        <strain evidence="1 2">AUSMDU00012717</strain>
    </source>
</reference>
<keyword evidence="2" id="KW-1185">Reference proteome</keyword>
<evidence type="ECO:0000313" key="1">
    <source>
        <dbReference type="EMBL" id="QIS09822.1"/>
    </source>
</evidence>
<protein>
    <submittedName>
        <fullName evidence="1">Uncharacterized protein</fullName>
    </submittedName>
</protein>
<dbReference type="Proteomes" id="UP000503540">
    <property type="component" value="Chromosome"/>
</dbReference>
<accession>A0A6G9Y9C3</accession>
<organism evidence="1 2">
    <name type="scientific">Nocardia arthritidis</name>
    <dbReference type="NCBI Taxonomy" id="228602"/>
    <lineage>
        <taxon>Bacteria</taxon>
        <taxon>Bacillati</taxon>
        <taxon>Actinomycetota</taxon>
        <taxon>Actinomycetes</taxon>
        <taxon>Mycobacteriales</taxon>
        <taxon>Nocardiaceae</taxon>
        <taxon>Nocardia</taxon>
    </lineage>
</organism>
<sequence length="164" mass="18027">MPADPNPTPDFTGDVEDLCRWYRQCGLTTAAWVDGYPKLETDASIGAILMPGAVSRATRALLTADIPVFQDRLWGHHVALVAPDPRRRISPGTRKLLRAHAVIVLPPRTRLLLPRKLSQQGAEEFWVTAPAPAPANSIPSMQLMLALIRECVDPHLKARTLPTS</sequence>